<keyword evidence="2" id="KW-1185">Reference proteome</keyword>
<dbReference type="PANTHER" id="PTHR33927">
    <property type="entry name" value="TRANSMEMBRANE PROTEIN"/>
    <property type="match status" value="1"/>
</dbReference>
<proteinExistence type="predicted"/>
<dbReference type="AlphaFoldDB" id="A0A2P5E8Q6"/>
<dbReference type="OrthoDB" id="3142841at2759"/>
<keyword evidence="1" id="KW-0472">Membrane</keyword>
<sequence>MQTAVIRFSSLHGHRVPFEPRLPWHERQPKVHAGLKQHYWSRISTILLDQGLFGTIHERLFVVCLALNGAALALAGTEYFPHGRNRATRFSIVHILASTLRRSGVLLRVKFWLAMKLVGHSWVPLFIKTTITSLLQSLGGVHSSLRCFLHCMAHVRLISYSQRQRKHYFPQNSLRSRRHSSPPLPRLLGRLPTRPSFSLQLIRENSPIRRVDGSRKPVPVKISSPSGHASIIKFKGGGVAAGILGRISPSPLSEWHAFGIISNGKKDHMMLAGAIGDFTRSLPCPVDVNLIWVAKSIEQNFGKEIKEMVSGYPKDKVIVHDTALFGRPNLSKMSVDAAREWGAEVVVVTSNPEGTRDVVCACKATGVPAFGPIWDS</sequence>
<evidence type="ECO:0000313" key="2">
    <source>
        <dbReference type="Proteomes" id="UP000237000"/>
    </source>
</evidence>
<protein>
    <submittedName>
        <fullName evidence="1">Transmembrane protein</fullName>
    </submittedName>
</protein>
<organism evidence="1 2">
    <name type="scientific">Trema orientale</name>
    <name type="common">Charcoal tree</name>
    <name type="synonym">Celtis orientalis</name>
    <dbReference type="NCBI Taxonomy" id="63057"/>
    <lineage>
        <taxon>Eukaryota</taxon>
        <taxon>Viridiplantae</taxon>
        <taxon>Streptophyta</taxon>
        <taxon>Embryophyta</taxon>
        <taxon>Tracheophyta</taxon>
        <taxon>Spermatophyta</taxon>
        <taxon>Magnoliopsida</taxon>
        <taxon>eudicotyledons</taxon>
        <taxon>Gunneridae</taxon>
        <taxon>Pentapetalae</taxon>
        <taxon>rosids</taxon>
        <taxon>fabids</taxon>
        <taxon>Rosales</taxon>
        <taxon>Cannabaceae</taxon>
        <taxon>Trema</taxon>
    </lineage>
</organism>
<reference evidence="2" key="1">
    <citation type="submission" date="2016-06" db="EMBL/GenBank/DDBJ databases">
        <title>Parallel loss of symbiosis genes in relatives of nitrogen-fixing non-legume Parasponia.</title>
        <authorList>
            <person name="Van Velzen R."/>
            <person name="Holmer R."/>
            <person name="Bu F."/>
            <person name="Rutten L."/>
            <person name="Van Zeijl A."/>
            <person name="Liu W."/>
            <person name="Santuari L."/>
            <person name="Cao Q."/>
            <person name="Sharma T."/>
            <person name="Shen D."/>
            <person name="Roswanjaya Y."/>
            <person name="Wardhani T."/>
            <person name="Kalhor M.S."/>
            <person name="Jansen J."/>
            <person name="Van den Hoogen J."/>
            <person name="Gungor B."/>
            <person name="Hartog M."/>
            <person name="Hontelez J."/>
            <person name="Verver J."/>
            <person name="Yang W.-C."/>
            <person name="Schijlen E."/>
            <person name="Repin R."/>
            <person name="Schilthuizen M."/>
            <person name="Schranz E."/>
            <person name="Heidstra R."/>
            <person name="Miyata K."/>
            <person name="Fedorova E."/>
            <person name="Kohlen W."/>
            <person name="Bisseling T."/>
            <person name="Smit S."/>
            <person name="Geurts R."/>
        </authorList>
    </citation>
    <scope>NUCLEOTIDE SEQUENCE [LARGE SCALE GENOMIC DNA]</scope>
    <source>
        <strain evidence="2">cv. RG33-2</strain>
    </source>
</reference>
<dbReference type="EMBL" id="JXTC01000205">
    <property type="protein sequence ID" value="PON81929.1"/>
    <property type="molecule type" value="Genomic_DNA"/>
</dbReference>
<gene>
    <name evidence="1" type="ORF">TorRG33x02_222520</name>
</gene>
<comment type="caution">
    <text evidence="1">The sequence shown here is derived from an EMBL/GenBank/DDBJ whole genome shotgun (WGS) entry which is preliminary data.</text>
</comment>
<keyword evidence="1" id="KW-0812">Transmembrane</keyword>
<dbReference type="InParanoid" id="A0A2P5E8Q6"/>
<dbReference type="InterPro" id="IPR052979">
    <property type="entry name" value="Adenylate-forming_domain"/>
</dbReference>
<name>A0A2P5E8Q6_TREOI</name>
<dbReference type="PANTHER" id="PTHR33927:SF1">
    <property type="entry name" value="TRANSMEMBRANE PROTEIN"/>
    <property type="match status" value="1"/>
</dbReference>
<accession>A0A2P5E8Q6</accession>
<evidence type="ECO:0000313" key="1">
    <source>
        <dbReference type="EMBL" id="PON81929.1"/>
    </source>
</evidence>
<dbReference type="Proteomes" id="UP000237000">
    <property type="component" value="Unassembled WGS sequence"/>
</dbReference>